<gene>
    <name evidence="4" type="ORF">BKD89_01985</name>
</gene>
<dbReference type="RefSeq" id="WP_015504299.1">
    <property type="nucleotide sequence ID" value="NZ_CAYARO010000013.1"/>
</dbReference>
<evidence type="ECO:0000259" key="3">
    <source>
        <dbReference type="PROSITE" id="PS50893"/>
    </source>
</evidence>
<evidence type="ECO:0000256" key="2">
    <source>
        <dbReference type="ARBA" id="ARBA00022840"/>
    </source>
</evidence>
<dbReference type="InterPro" id="IPR017669">
    <property type="entry name" value="Me_Coenz_M_Rdtase_A2"/>
</dbReference>
<accession>A0A3G3IFN1</accession>
<dbReference type="Pfam" id="PF00005">
    <property type="entry name" value="ABC_tran"/>
    <property type="match status" value="2"/>
</dbReference>
<dbReference type="InterPro" id="IPR027417">
    <property type="entry name" value="P-loop_NTPase"/>
</dbReference>
<keyword evidence="2" id="KW-0067">ATP-binding</keyword>
<evidence type="ECO:0000313" key="5">
    <source>
        <dbReference type="Proteomes" id="UP000273278"/>
    </source>
</evidence>
<dbReference type="SUPFAM" id="SSF52540">
    <property type="entry name" value="P-loop containing nucleoside triphosphate hydrolases"/>
    <property type="match status" value="2"/>
</dbReference>
<dbReference type="InterPro" id="IPR017871">
    <property type="entry name" value="ABC_transporter-like_CS"/>
</dbReference>
<dbReference type="AlphaFoldDB" id="A0A3G3IFN1"/>
<dbReference type="OMA" id="QWTPVGD"/>
<dbReference type="PANTHER" id="PTHR42764">
    <property type="entry name" value="PHOSPHONATES UTILIZATION ATP-BINDING PROTEIN PHNK-RELATED"/>
    <property type="match status" value="1"/>
</dbReference>
<proteinExistence type="predicted"/>
<dbReference type="PROSITE" id="PS00211">
    <property type="entry name" value="ABC_TRANSPORTER_1"/>
    <property type="match status" value="2"/>
</dbReference>
<keyword evidence="1" id="KW-0547">Nucleotide-binding</keyword>
<dbReference type="GO" id="GO:0016887">
    <property type="term" value="F:ATP hydrolysis activity"/>
    <property type="evidence" value="ECO:0007669"/>
    <property type="project" value="InterPro"/>
</dbReference>
<dbReference type="PROSITE" id="PS50893">
    <property type="entry name" value="ABC_TRANSPORTER_2"/>
    <property type="match status" value="2"/>
</dbReference>
<dbReference type="Gene3D" id="3.40.50.300">
    <property type="entry name" value="P-loop containing nucleotide triphosphate hydrolases"/>
    <property type="match status" value="2"/>
</dbReference>
<dbReference type="InterPro" id="IPR003439">
    <property type="entry name" value="ABC_transporter-like_ATP-bd"/>
</dbReference>
<dbReference type="GO" id="GO:0005524">
    <property type="term" value="F:ATP binding"/>
    <property type="evidence" value="ECO:0007669"/>
    <property type="project" value="UniProtKB-KW"/>
</dbReference>
<dbReference type="NCBIfam" id="TIGR03269">
    <property type="entry name" value="met_CoM_red_A2"/>
    <property type="match status" value="1"/>
</dbReference>
<protein>
    <submittedName>
        <fullName evidence="4">Methyl coenzyme M reductase system, component A2</fullName>
    </submittedName>
</protein>
<organism evidence="4 5">
    <name type="scientific">Methanomethylophilus alvi</name>
    <dbReference type="NCBI Taxonomy" id="1291540"/>
    <lineage>
        <taxon>Archaea</taxon>
        <taxon>Methanobacteriati</taxon>
        <taxon>Thermoplasmatota</taxon>
        <taxon>Thermoplasmata</taxon>
        <taxon>Methanomassiliicoccales</taxon>
        <taxon>Methanomethylophilaceae</taxon>
        <taxon>Methanomethylophilus</taxon>
    </lineage>
</organism>
<evidence type="ECO:0000313" key="4">
    <source>
        <dbReference type="EMBL" id="AYQ54581.1"/>
    </source>
</evidence>
<dbReference type="PANTHER" id="PTHR42764:SF2">
    <property type="entry name" value="ABC TRANSPORTER, ATP-BINDING PROTEIN"/>
    <property type="match status" value="1"/>
</dbReference>
<name>A0A3G3IFN1_9ARCH</name>
<reference evidence="4 5" key="1">
    <citation type="submission" date="2016-10" db="EMBL/GenBank/DDBJ databases">
        <title>Complete genome of the TMA-utilizing, human hosted archaeon Methanomethylophilus alvus Gen. nov, sp. nov., strain Mx-05, derived from a pure culture.</title>
        <authorList>
            <person name="Brugere J.-F."/>
            <person name="Ben Hania W."/>
            <person name="Chaudhary P.P."/>
            <person name="Gaci N."/>
            <person name="Borrel G."/>
            <person name="Cao Van Tuat L."/>
            <person name="Fardeau M.-L."/>
            <person name="Harris H.M.B."/>
            <person name="O'Toole P.W."/>
            <person name="Ollivier B."/>
        </authorList>
    </citation>
    <scope>NUCLEOTIDE SEQUENCE [LARGE SCALE GENOMIC DNA]</scope>
    <source>
        <strain evidence="4 5">Mx-05</strain>
    </source>
</reference>
<feature type="domain" description="ABC transporter" evidence="3">
    <location>
        <begin position="284"/>
        <end position="532"/>
    </location>
</feature>
<dbReference type="EMBL" id="CP017686">
    <property type="protein sequence ID" value="AYQ54581.1"/>
    <property type="molecule type" value="Genomic_DNA"/>
</dbReference>
<dbReference type="Proteomes" id="UP000273278">
    <property type="component" value="Chromosome"/>
</dbReference>
<sequence>MSKSVELITIEHVSKKFNGKVVLNDFSTTLKTGEIVGLIGRSGAGKSVILHMLRGSTEYAPDTGRVLYHVNRCCTCGNIDLPFEGKPCSKCGGDTQVETVDYWSLPEHDPLREEIRGRIAIMLQRTFALFGDKSVIENVLEAIDERTPKRVEKAISLLEFVNMAHRTMHIARDLSGGEKQRIVMARQLAKDPLFFLADEPTGTLDPYTAEIVHNKLVEYVKEHNICMMFASHWPEAIDRMADRAYWLDAGEVKMEGEPKPITEKFMEGYHFEKGQIGNVGQPIIRLDNAEKHFFSVVRGVVKAVDGVTFNVDEREVFAIIGYSGAGKTTTSRMIAGMSPATEGKVEVRIGDDWVDMSKDGVAGKGRATPYIGVLHQEYTLYPFDTVLQNLSTCIGVNMPAELAKMKAIQVLISVGFDKKDVNRILEAYPDTLSVGECQRIAFAQVLIKEPRIVILDEPTGTMDPITKVIVAKSVLRARETLGETFVVVSHDMDFVQNCCDRAAFMQNGKVVAIGKPDDIIKQFDLRGSDDEDIQKEQE</sequence>
<dbReference type="GO" id="GO:0019700">
    <property type="term" value="P:organic phosphonate catabolic process"/>
    <property type="evidence" value="ECO:0007669"/>
    <property type="project" value="TreeGrafter"/>
</dbReference>
<dbReference type="SMART" id="SM00382">
    <property type="entry name" value="AAA"/>
    <property type="match status" value="2"/>
</dbReference>
<dbReference type="GeneID" id="41321199"/>
<dbReference type="InterPro" id="IPR003593">
    <property type="entry name" value="AAA+_ATPase"/>
</dbReference>
<evidence type="ECO:0000256" key="1">
    <source>
        <dbReference type="ARBA" id="ARBA00022741"/>
    </source>
</evidence>
<feature type="domain" description="ABC transporter" evidence="3">
    <location>
        <begin position="8"/>
        <end position="274"/>
    </location>
</feature>